<feature type="compositionally biased region" description="Basic and acidic residues" evidence="1">
    <location>
        <begin position="97"/>
        <end position="108"/>
    </location>
</feature>
<gene>
    <name evidence="2" type="ORF">AVEN_26186_1</name>
</gene>
<dbReference type="Proteomes" id="UP000499080">
    <property type="component" value="Unassembled WGS sequence"/>
</dbReference>
<proteinExistence type="predicted"/>
<dbReference type="EMBL" id="BGPR01006777">
    <property type="protein sequence ID" value="GBN21783.1"/>
    <property type="molecule type" value="Genomic_DNA"/>
</dbReference>
<protein>
    <submittedName>
        <fullName evidence="2">Uncharacterized protein</fullName>
    </submittedName>
</protein>
<dbReference type="AlphaFoldDB" id="A0A4Y2M5R0"/>
<sequence length="108" mass="11967">MGSAIRIRMSIKTTSVDVNKLKKISANNDHFQPMIRRVASLKPESIEDASSVRDWSTLNPSSSLWCAVEVLEEVPIHLLSLSSDSGSRLQGPSQNRPHVDSKRDINVV</sequence>
<name>A0A4Y2M5R0_ARAVE</name>
<evidence type="ECO:0000313" key="3">
    <source>
        <dbReference type="Proteomes" id="UP000499080"/>
    </source>
</evidence>
<keyword evidence="3" id="KW-1185">Reference proteome</keyword>
<feature type="region of interest" description="Disordered" evidence="1">
    <location>
        <begin position="82"/>
        <end position="108"/>
    </location>
</feature>
<organism evidence="2 3">
    <name type="scientific">Araneus ventricosus</name>
    <name type="common">Orbweaver spider</name>
    <name type="synonym">Epeira ventricosa</name>
    <dbReference type="NCBI Taxonomy" id="182803"/>
    <lineage>
        <taxon>Eukaryota</taxon>
        <taxon>Metazoa</taxon>
        <taxon>Ecdysozoa</taxon>
        <taxon>Arthropoda</taxon>
        <taxon>Chelicerata</taxon>
        <taxon>Arachnida</taxon>
        <taxon>Araneae</taxon>
        <taxon>Araneomorphae</taxon>
        <taxon>Entelegynae</taxon>
        <taxon>Araneoidea</taxon>
        <taxon>Araneidae</taxon>
        <taxon>Araneus</taxon>
    </lineage>
</organism>
<evidence type="ECO:0000313" key="2">
    <source>
        <dbReference type="EMBL" id="GBN21783.1"/>
    </source>
</evidence>
<comment type="caution">
    <text evidence="2">The sequence shown here is derived from an EMBL/GenBank/DDBJ whole genome shotgun (WGS) entry which is preliminary data.</text>
</comment>
<accession>A0A4Y2M5R0</accession>
<reference evidence="2 3" key="1">
    <citation type="journal article" date="2019" name="Sci. Rep.">
        <title>Orb-weaving spider Araneus ventricosus genome elucidates the spidroin gene catalogue.</title>
        <authorList>
            <person name="Kono N."/>
            <person name="Nakamura H."/>
            <person name="Ohtoshi R."/>
            <person name="Moran D.A.P."/>
            <person name="Shinohara A."/>
            <person name="Yoshida Y."/>
            <person name="Fujiwara M."/>
            <person name="Mori M."/>
            <person name="Tomita M."/>
            <person name="Arakawa K."/>
        </authorList>
    </citation>
    <scope>NUCLEOTIDE SEQUENCE [LARGE SCALE GENOMIC DNA]</scope>
</reference>
<evidence type="ECO:0000256" key="1">
    <source>
        <dbReference type="SAM" id="MobiDB-lite"/>
    </source>
</evidence>